<keyword evidence="8" id="KW-0349">Heme</keyword>
<dbReference type="GO" id="GO:0010181">
    <property type="term" value="F:FMN binding"/>
    <property type="evidence" value="ECO:0007669"/>
    <property type="project" value="InterPro"/>
</dbReference>
<protein>
    <recommendedName>
        <fullName evidence="5">assimilatory sulfite reductase (NADPH)</fullName>
        <ecNumber evidence="5">1.8.1.2</ecNumber>
    </recommendedName>
</protein>
<dbReference type="InterPro" id="IPR036136">
    <property type="entry name" value="Nit/Sulf_reduc_fer-like_dom_sf"/>
</dbReference>
<sequence length="1069" mass="117475">MPKHELAYVQLLESVFQDRLELLNPPKGEPSPEYALGVAQAGDDARKKLEKVVTLLLRDGSVPSEAHKLLSLWLKELHTPASSQLGEQVLLALDSHPQAQALQSLRKAFPYRARWILNSDSWASDLGLGALHHLLASGSDVNLLLLDTTPPGQGKGKKDAGLYALNRGNVYVASVALYSSYAQVLQALQEAADFPGPAVVLAYLPFGESDHTPALEVLKETKRAVDSGYWPLYRWDPRKKEPFELDSEVLKADLSDFLARDNQLSLLESAGASTLLQSLGEQVRQAREEKSKLAYEHLLRGLGGAKVNVLYASDGGRAEKVAKRLAGRARARGLQAQAWAMDEVGVESWLGLRGNGEGKGEAAGEGGEEGYTVFVTSVAGQGEMPQNGRSTWRALGALLPKSQDAPAPAPAQPAAPPLQGLKYSVFALGDSRYWPRPEDAQFYNKPGKELDARLSLLGGERVAPLGLGDDQASDGPETGYALWEPELWRALGVDGVEVIEAEPEPVTNEHIKISSNYLRGTILQGLADESTGSLAPSDGQITKFHGIYEQDDRDIREERKEAGLEPAYAFMIRVRLPGGVCTPEQWRAISQIADEHGNGTFKLTTRQTFQFHGVIKRHLKPAVQAINRALLDTIAACGDVNRGVLCSALPALSVLHKETWALARKISDHLKPRTSAYHEIWLDKTLVAGEAVKDLEPLYGPYYLPRKFKVAIAVPPNNDVDVFCNDVGLIAIADQAGHLAGYDVCVGGGMGVTHSNKKTYPRLGDVIGFVEPGEAHLVCEKILLVQRDNGNRKDRKNARLKYTIDRMGLDVFKLEVEKLLGHPLAPPRPYRFENNLDQWGWKQDLEGKWNFTMFIENGRVQDEPSKPYKTGLTEIAKVHKGTLRLTANQHLILAEVDEAELEGMKALLRKYKLDNLQYSGLRLSSSACVAFPTCGLAMAESERYLPVLIDKVEKYCEEAGLRNDEIVMRMTGCPNGCARPYAAEVAFVGKAPGSYLMLLGGGFYGQRLNKIYRETVTEPEILAILKPMIKRYAMERNPGEHFGDWTIRAGYISPTTSGKEWYDGMGGNV</sequence>
<evidence type="ECO:0000259" key="16">
    <source>
        <dbReference type="PROSITE" id="PS50902"/>
    </source>
</evidence>
<dbReference type="InterPro" id="IPR006066">
    <property type="entry name" value="NO2/SO3_Rdtase_FeS/sirohaem_BS"/>
</dbReference>
<comment type="pathway">
    <text evidence="3">Sulfur metabolism; hydrogen sulfide biosynthesis; hydrogen sulfide from sulfite (NADPH route): step 1/1.</text>
</comment>
<evidence type="ECO:0000256" key="1">
    <source>
        <dbReference type="ARBA" id="ARBA00001929"/>
    </source>
</evidence>
<dbReference type="NCBIfam" id="NF010029">
    <property type="entry name" value="PRK13504.1"/>
    <property type="match status" value="1"/>
</dbReference>
<dbReference type="GO" id="GO:0050311">
    <property type="term" value="F:sulfite reductase (ferredoxin) activity"/>
    <property type="evidence" value="ECO:0007669"/>
    <property type="project" value="TreeGrafter"/>
</dbReference>
<evidence type="ECO:0000256" key="14">
    <source>
        <dbReference type="ARBA" id="ARBA00023192"/>
    </source>
</evidence>
<dbReference type="SUPFAM" id="SSF52518">
    <property type="entry name" value="Thiamin diphosphate-binding fold (THDP-binding)"/>
    <property type="match status" value="1"/>
</dbReference>
<dbReference type="HOGENOM" id="CLU_001975_0_0_1"/>
<keyword evidence="10" id="KW-0521">NADP</keyword>
<dbReference type="GO" id="GO:0004783">
    <property type="term" value="F:sulfite reductase (NADPH) activity"/>
    <property type="evidence" value="ECO:0007669"/>
    <property type="project" value="UniProtKB-EC"/>
</dbReference>
<dbReference type="Proteomes" id="UP000030653">
    <property type="component" value="Unassembled WGS sequence"/>
</dbReference>
<dbReference type="GO" id="GO:0050661">
    <property type="term" value="F:NADP binding"/>
    <property type="evidence" value="ECO:0007669"/>
    <property type="project" value="InterPro"/>
</dbReference>
<evidence type="ECO:0000256" key="8">
    <source>
        <dbReference type="ARBA" id="ARBA00022617"/>
    </source>
</evidence>
<dbReference type="GeneID" id="63691320"/>
<gene>
    <name evidence="17" type="ORF">DACRYDRAFT_77264</name>
</gene>
<dbReference type="EMBL" id="JH795859">
    <property type="protein sequence ID" value="EJU03608.1"/>
    <property type="molecule type" value="Genomic_DNA"/>
</dbReference>
<dbReference type="STRING" id="1858805.M5GEU8"/>
<evidence type="ECO:0000256" key="2">
    <source>
        <dbReference type="ARBA" id="ARBA00001966"/>
    </source>
</evidence>
<dbReference type="GO" id="GO:0051539">
    <property type="term" value="F:4 iron, 4 sulfur cluster binding"/>
    <property type="evidence" value="ECO:0007669"/>
    <property type="project" value="UniProtKB-KW"/>
</dbReference>
<dbReference type="HAMAP" id="MF_01540">
    <property type="entry name" value="CysI"/>
    <property type="match status" value="1"/>
</dbReference>
<dbReference type="SUPFAM" id="SSF56014">
    <property type="entry name" value="Nitrite and sulphite reductase 4Fe-4S domain-like"/>
    <property type="match status" value="2"/>
</dbReference>
<dbReference type="SUPFAM" id="SSF55124">
    <property type="entry name" value="Nitrite/Sulfite reductase N-terminal domain-like"/>
    <property type="match status" value="2"/>
</dbReference>
<comment type="cofactor">
    <cofactor evidence="2">
        <name>[4Fe-4S] cluster</name>
        <dbReference type="ChEBI" id="CHEBI:49883"/>
    </cofactor>
</comment>
<dbReference type="EC" id="1.8.1.2" evidence="5"/>
<feature type="domain" description="Flavodoxin-like" evidence="16">
    <location>
        <begin position="307"/>
        <end position="488"/>
    </location>
</feature>
<dbReference type="GO" id="GO:0000103">
    <property type="term" value="P:sulfate assimilation"/>
    <property type="evidence" value="ECO:0007669"/>
    <property type="project" value="TreeGrafter"/>
</dbReference>
<dbReference type="InterPro" id="IPR005117">
    <property type="entry name" value="NiRdtase/SiRdtase_haem-b_fer"/>
</dbReference>
<dbReference type="InterPro" id="IPR029061">
    <property type="entry name" value="THDP-binding"/>
</dbReference>
<dbReference type="FunFam" id="3.30.413.10:FF:000004">
    <property type="entry name" value="Sulfite reductase [NADPH] hemoprotein beta-component"/>
    <property type="match status" value="1"/>
</dbReference>
<dbReference type="Pfam" id="PF00258">
    <property type="entry name" value="Flavodoxin_1"/>
    <property type="match status" value="1"/>
</dbReference>
<dbReference type="Pfam" id="PF03460">
    <property type="entry name" value="NIR_SIR_ferr"/>
    <property type="match status" value="2"/>
</dbReference>
<evidence type="ECO:0000256" key="9">
    <source>
        <dbReference type="ARBA" id="ARBA00022723"/>
    </source>
</evidence>
<dbReference type="NCBIfam" id="TIGR02041">
    <property type="entry name" value="CysI"/>
    <property type="match status" value="1"/>
</dbReference>
<keyword evidence="6" id="KW-0004">4Fe-4S</keyword>
<keyword evidence="11" id="KW-0560">Oxidoreductase</keyword>
<dbReference type="InterPro" id="IPR006067">
    <property type="entry name" value="NO2/SO3_Rdtase_4Fe4S_dom"/>
</dbReference>
<evidence type="ECO:0000256" key="13">
    <source>
        <dbReference type="ARBA" id="ARBA00023014"/>
    </source>
</evidence>
<evidence type="ECO:0000256" key="15">
    <source>
        <dbReference type="ARBA" id="ARBA00052219"/>
    </source>
</evidence>
<dbReference type="PRINTS" id="PR00397">
    <property type="entry name" value="SIROHAEM"/>
</dbReference>
<evidence type="ECO:0000256" key="3">
    <source>
        <dbReference type="ARBA" id="ARBA00004774"/>
    </source>
</evidence>
<dbReference type="GO" id="GO:0046872">
    <property type="term" value="F:metal ion binding"/>
    <property type="evidence" value="ECO:0007669"/>
    <property type="project" value="UniProtKB-KW"/>
</dbReference>
<accession>M5GEU8</accession>
<organism evidence="17 18">
    <name type="scientific">Dacryopinax primogenitus (strain DJM 731)</name>
    <name type="common">Brown rot fungus</name>
    <dbReference type="NCBI Taxonomy" id="1858805"/>
    <lineage>
        <taxon>Eukaryota</taxon>
        <taxon>Fungi</taxon>
        <taxon>Dikarya</taxon>
        <taxon>Basidiomycota</taxon>
        <taxon>Agaricomycotina</taxon>
        <taxon>Dacrymycetes</taxon>
        <taxon>Dacrymycetales</taxon>
        <taxon>Dacrymycetaceae</taxon>
        <taxon>Dacryopinax</taxon>
    </lineage>
</organism>
<comment type="similarity">
    <text evidence="4">Belongs to the nitrite and sulfite reductase 4Fe-4S domain family.</text>
</comment>
<dbReference type="FunFam" id="3.30.413.10:FF:000003">
    <property type="entry name" value="Sulfite reductase [NADPH] hemoprotein beta-component"/>
    <property type="match status" value="1"/>
</dbReference>
<dbReference type="Gene3D" id="3.40.50.360">
    <property type="match status" value="1"/>
</dbReference>
<dbReference type="PROSITE" id="PS50902">
    <property type="entry name" value="FLAVODOXIN_LIKE"/>
    <property type="match status" value="1"/>
</dbReference>
<keyword evidence="13" id="KW-0411">Iron-sulfur</keyword>
<evidence type="ECO:0000256" key="11">
    <source>
        <dbReference type="ARBA" id="ARBA00023002"/>
    </source>
</evidence>
<dbReference type="InterPro" id="IPR008254">
    <property type="entry name" value="Flavodoxin/NO_synth"/>
</dbReference>
<dbReference type="GO" id="GO:0009337">
    <property type="term" value="C:sulfite reductase complex (NADPH)"/>
    <property type="evidence" value="ECO:0007669"/>
    <property type="project" value="InterPro"/>
</dbReference>
<dbReference type="Gene3D" id="3.30.413.10">
    <property type="entry name" value="Sulfite Reductase Hemoprotein, domain 1"/>
    <property type="match status" value="2"/>
</dbReference>
<dbReference type="PROSITE" id="PS00365">
    <property type="entry name" value="NIR_SIR"/>
    <property type="match status" value="1"/>
</dbReference>
<dbReference type="PANTHER" id="PTHR11493">
    <property type="entry name" value="SULFITE REDUCTASE [NADPH] SUBUNIT BETA-RELATED"/>
    <property type="match status" value="1"/>
</dbReference>
<keyword evidence="9" id="KW-0479">Metal-binding</keyword>
<comment type="cofactor">
    <cofactor evidence="1">
        <name>siroheme</name>
        <dbReference type="ChEBI" id="CHEBI:60052"/>
    </cofactor>
</comment>
<dbReference type="SUPFAM" id="SSF52218">
    <property type="entry name" value="Flavoproteins"/>
    <property type="match status" value="1"/>
</dbReference>
<evidence type="ECO:0000256" key="10">
    <source>
        <dbReference type="ARBA" id="ARBA00022857"/>
    </source>
</evidence>
<dbReference type="Gene3D" id="3.40.50.970">
    <property type="match status" value="1"/>
</dbReference>
<dbReference type="InterPro" id="IPR011786">
    <property type="entry name" value="CysI"/>
</dbReference>
<dbReference type="GO" id="GO:0020037">
    <property type="term" value="F:heme binding"/>
    <property type="evidence" value="ECO:0007669"/>
    <property type="project" value="InterPro"/>
</dbReference>
<keyword evidence="18" id="KW-1185">Reference proteome</keyword>
<evidence type="ECO:0000256" key="4">
    <source>
        <dbReference type="ARBA" id="ARBA00010429"/>
    </source>
</evidence>
<dbReference type="Pfam" id="PF01077">
    <property type="entry name" value="NIR_SIR"/>
    <property type="match status" value="1"/>
</dbReference>
<dbReference type="InterPro" id="IPR045169">
    <property type="entry name" value="NO2/SO3_Rdtase_4Fe4S_prot"/>
</dbReference>
<dbReference type="PRINTS" id="PR00369">
    <property type="entry name" value="FLAVODOXIN"/>
</dbReference>
<dbReference type="OrthoDB" id="1688044at2759"/>
<dbReference type="GO" id="GO:0019344">
    <property type="term" value="P:cysteine biosynthetic process"/>
    <property type="evidence" value="ECO:0007669"/>
    <property type="project" value="UniProtKB-KW"/>
</dbReference>
<keyword evidence="14" id="KW-0198">Cysteine biosynthesis</keyword>
<comment type="catalytic activity">
    <reaction evidence="15">
        <text>hydrogen sulfide + 3 NADP(+) + 3 H2O = sulfite + 3 NADPH + 4 H(+)</text>
        <dbReference type="Rhea" id="RHEA:13801"/>
        <dbReference type="ChEBI" id="CHEBI:15377"/>
        <dbReference type="ChEBI" id="CHEBI:15378"/>
        <dbReference type="ChEBI" id="CHEBI:17359"/>
        <dbReference type="ChEBI" id="CHEBI:29919"/>
        <dbReference type="ChEBI" id="CHEBI:57783"/>
        <dbReference type="ChEBI" id="CHEBI:58349"/>
        <dbReference type="EC" id="1.8.1.2"/>
    </reaction>
</comment>
<evidence type="ECO:0000256" key="12">
    <source>
        <dbReference type="ARBA" id="ARBA00023004"/>
    </source>
</evidence>
<evidence type="ECO:0000256" key="5">
    <source>
        <dbReference type="ARBA" id="ARBA00012604"/>
    </source>
</evidence>
<dbReference type="OMA" id="CSRPWLA"/>
<reference evidence="17 18" key="1">
    <citation type="journal article" date="2012" name="Science">
        <title>The Paleozoic origin of enzymatic lignin decomposition reconstructed from 31 fungal genomes.</title>
        <authorList>
            <person name="Floudas D."/>
            <person name="Binder M."/>
            <person name="Riley R."/>
            <person name="Barry K."/>
            <person name="Blanchette R.A."/>
            <person name="Henrissat B."/>
            <person name="Martinez A.T."/>
            <person name="Otillar R."/>
            <person name="Spatafora J.W."/>
            <person name="Yadav J.S."/>
            <person name="Aerts A."/>
            <person name="Benoit I."/>
            <person name="Boyd A."/>
            <person name="Carlson A."/>
            <person name="Copeland A."/>
            <person name="Coutinho P.M."/>
            <person name="de Vries R.P."/>
            <person name="Ferreira P."/>
            <person name="Findley K."/>
            <person name="Foster B."/>
            <person name="Gaskell J."/>
            <person name="Glotzer D."/>
            <person name="Gorecki P."/>
            <person name="Heitman J."/>
            <person name="Hesse C."/>
            <person name="Hori C."/>
            <person name="Igarashi K."/>
            <person name="Jurgens J.A."/>
            <person name="Kallen N."/>
            <person name="Kersten P."/>
            <person name="Kohler A."/>
            <person name="Kuees U."/>
            <person name="Kumar T.K.A."/>
            <person name="Kuo A."/>
            <person name="LaButti K."/>
            <person name="Larrondo L.F."/>
            <person name="Lindquist E."/>
            <person name="Ling A."/>
            <person name="Lombard V."/>
            <person name="Lucas S."/>
            <person name="Lundell T."/>
            <person name="Martin R."/>
            <person name="McLaughlin D.J."/>
            <person name="Morgenstern I."/>
            <person name="Morin E."/>
            <person name="Murat C."/>
            <person name="Nagy L.G."/>
            <person name="Nolan M."/>
            <person name="Ohm R.A."/>
            <person name="Patyshakuliyeva A."/>
            <person name="Rokas A."/>
            <person name="Ruiz-Duenas F.J."/>
            <person name="Sabat G."/>
            <person name="Salamov A."/>
            <person name="Samejima M."/>
            <person name="Schmutz J."/>
            <person name="Slot J.C."/>
            <person name="St John F."/>
            <person name="Stenlid J."/>
            <person name="Sun H."/>
            <person name="Sun S."/>
            <person name="Syed K."/>
            <person name="Tsang A."/>
            <person name="Wiebenga A."/>
            <person name="Young D."/>
            <person name="Pisabarro A."/>
            <person name="Eastwood D.C."/>
            <person name="Martin F."/>
            <person name="Cullen D."/>
            <person name="Grigoriev I.V."/>
            <person name="Hibbett D.S."/>
        </authorList>
    </citation>
    <scope>NUCLEOTIDE SEQUENCE [LARGE SCALE GENOMIC DNA]</scope>
    <source>
        <strain evidence="17 18">DJM-731 SS1</strain>
    </source>
</reference>
<dbReference type="Gene3D" id="3.90.480.20">
    <property type="match status" value="1"/>
</dbReference>
<name>M5GEU8_DACPD</name>
<dbReference type="RefSeq" id="XP_040630502.1">
    <property type="nucleotide sequence ID" value="XM_040776258.1"/>
</dbReference>
<evidence type="ECO:0000256" key="7">
    <source>
        <dbReference type="ARBA" id="ARBA00022605"/>
    </source>
</evidence>
<dbReference type="InterPro" id="IPR029039">
    <property type="entry name" value="Flavoprotein-like_sf"/>
</dbReference>
<evidence type="ECO:0000313" key="18">
    <source>
        <dbReference type="Proteomes" id="UP000030653"/>
    </source>
</evidence>
<dbReference type="PANTHER" id="PTHR11493:SF47">
    <property type="entry name" value="SULFITE REDUCTASE [NADPH] SUBUNIT BETA"/>
    <property type="match status" value="1"/>
</dbReference>
<proteinExistence type="inferred from homology"/>
<dbReference type="InterPro" id="IPR001094">
    <property type="entry name" value="Flavdoxin-like"/>
</dbReference>
<evidence type="ECO:0000256" key="6">
    <source>
        <dbReference type="ARBA" id="ARBA00022485"/>
    </source>
</evidence>
<keyword evidence="7" id="KW-0028">Amino-acid biosynthesis</keyword>
<keyword evidence="12" id="KW-0408">Iron</keyword>
<dbReference type="InterPro" id="IPR045854">
    <property type="entry name" value="NO2/SO3_Rdtase_4Fe4S_sf"/>
</dbReference>
<evidence type="ECO:0000313" key="17">
    <source>
        <dbReference type="EMBL" id="EJU03608.1"/>
    </source>
</evidence>
<dbReference type="AlphaFoldDB" id="M5GEU8"/>